<proteinExistence type="inferred from homology"/>
<evidence type="ECO:0000313" key="10">
    <source>
        <dbReference type="Proteomes" id="UP000091820"/>
    </source>
</evidence>
<evidence type="ECO:0000313" key="9">
    <source>
        <dbReference type="EnsemblMetazoa" id="GBRI018598-PA"/>
    </source>
</evidence>
<keyword evidence="4" id="KW-0539">Nucleus</keyword>
<dbReference type="PROSITE" id="PS51194">
    <property type="entry name" value="HELICASE_CTER"/>
    <property type="match status" value="1"/>
</dbReference>
<evidence type="ECO:0000256" key="3">
    <source>
        <dbReference type="ARBA" id="ARBA00023235"/>
    </source>
</evidence>
<comment type="catalytic activity">
    <reaction evidence="5">
        <text>Couples ATP hydrolysis with the unwinding of duplex DNA by translocating in the 3'-5' direction.</text>
        <dbReference type="EC" id="5.6.2.4"/>
    </reaction>
</comment>
<dbReference type="EnsemblMetazoa" id="GBRI018598-RA">
    <property type="protein sequence ID" value="GBRI018598-PA"/>
    <property type="gene ID" value="GBRI018598"/>
</dbReference>
<dbReference type="VEuPathDB" id="VectorBase:GBRI018598"/>
<comment type="similarity">
    <text evidence="1">Belongs to the helicase family. RecQ subfamily.</text>
</comment>
<dbReference type="InterPro" id="IPR001650">
    <property type="entry name" value="Helicase_C-like"/>
</dbReference>
<evidence type="ECO:0000256" key="7">
    <source>
        <dbReference type="ARBA" id="ARBA00044542"/>
    </source>
</evidence>
<dbReference type="Proteomes" id="UP000091820">
    <property type="component" value="Unassembled WGS sequence"/>
</dbReference>
<keyword evidence="10" id="KW-1185">Reference proteome</keyword>
<name>A0A1A9WG76_9MUSC</name>
<dbReference type="GO" id="GO:0005634">
    <property type="term" value="C:nucleus"/>
    <property type="evidence" value="ECO:0007669"/>
    <property type="project" value="TreeGrafter"/>
</dbReference>
<dbReference type="GO" id="GO:0003677">
    <property type="term" value="F:DNA binding"/>
    <property type="evidence" value="ECO:0007669"/>
    <property type="project" value="UniProtKB-KW"/>
</dbReference>
<dbReference type="Gene3D" id="3.40.50.300">
    <property type="entry name" value="P-loop containing nucleotide triphosphate hydrolases"/>
    <property type="match status" value="1"/>
</dbReference>
<keyword evidence="2" id="KW-0238">DNA-binding</keyword>
<accession>A0A1A9WG76</accession>
<reference evidence="9" key="2">
    <citation type="submission" date="2020-05" db="UniProtKB">
        <authorList>
            <consortium name="EnsemblMetazoa"/>
        </authorList>
    </citation>
    <scope>IDENTIFICATION</scope>
    <source>
        <strain evidence="9">IAEA</strain>
    </source>
</reference>
<evidence type="ECO:0000256" key="2">
    <source>
        <dbReference type="ARBA" id="ARBA00023125"/>
    </source>
</evidence>
<dbReference type="AlphaFoldDB" id="A0A1A9WG76"/>
<dbReference type="InterPro" id="IPR027417">
    <property type="entry name" value="P-loop_NTPase"/>
</dbReference>
<dbReference type="PANTHER" id="PTHR13710">
    <property type="entry name" value="DNA HELICASE RECQ FAMILY MEMBER"/>
    <property type="match status" value="1"/>
</dbReference>
<keyword evidence="3" id="KW-0413">Isomerase</keyword>
<evidence type="ECO:0000256" key="5">
    <source>
        <dbReference type="ARBA" id="ARBA00034617"/>
    </source>
</evidence>
<evidence type="ECO:0000256" key="4">
    <source>
        <dbReference type="ARBA" id="ARBA00023242"/>
    </source>
</evidence>
<feature type="domain" description="Helicase C-terminal" evidence="8">
    <location>
        <begin position="37"/>
        <end position="194"/>
    </location>
</feature>
<dbReference type="GO" id="GO:0043138">
    <property type="term" value="F:3'-5' DNA helicase activity"/>
    <property type="evidence" value="ECO:0007669"/>
    <property type="project" value="UniProtKB-EC"/>
</dbReference>
<dbReference type="Pfam" id="PF00271">
    <property type="entry name" value="Helicase_C"/>
    <property type="match status" value="1"/>
</dbReference>
<dbReference type="EC" id="5.6.2.4" evidence="6"/>
<dbReference type="GO" id="GO:0005737">
    <property type="term" value="C:cytoplasm"/>
    <property type="evidence" value="ECO:0007669"/>
    <property type="project" value="TreeGrafter"/>
</dbReference>
<dbReference type="GO" id="GO:0009378">
    <property type="term" value="F:four-way junction helicase activity"/>
    <property type="evidence" value="ECO:0007669"/>
    <property type="project" value="TreeGrafter"/>
</dbReference>
<reference evidence="10" key="1">
    <citation type="submission" date="2014-03" db="EMBL/GenBank/DDBJ databases">
        <authorList>
            <person name="Aksoy S."/>
            <person name="Warren W."/>
            <person name="Wilson R.K."/>
        </authorList>
    </citation>
    <scope>NUCLEOTIDE SEQUENCE [LARGE SCALE GENOMIC DNA]</scope>
    <source>
        <strain evidence="10">IAEA</strain>
    </source>
</reference>
<dbReference type="PANTHER" id="PTHR13710:SF153">
    <property type="entry name" value="RECQ-LIKE DNA HELICASE BLM"/>
    <property type="match status" value="1"/>
</dbReference>
<dbReference type="SUPFAM" id="SSF52540">
    <property type="entry name" value="P-loop containing nucleoside triphosphate hydrolases"/>
    <property type="match status" value="1"/>
</dbReference>
<organism evidence="9 10">
    <name type="scientific">Glossina brevipalpis</name>
    <dbReference type="NCBI Taxonomy" id="37001"/>
    <lineage>
        <taxon>Eukaryota</taxon>
        <taxon>Metazoa</taxon>
        <taxon>Ecdysozoa</taxon>
        <taxon>Arthropoda</taxon>
        <taxon>Hexapoda</taxon>
        <taxon>Insecta</taxon>
        <taxon>Pterygota</taxon>
        <taxon>Neoptera</taxon>
        <taxon>Endopterygota</taxon>
        <taxon>Diptera</taxon>
        <taxon>Brachycera</taxon>
        <taxon>Muscomorpha</taxon>
        <taxon>Hippoboscoidea</taxon>
        <taxon>Glossinidae</taxon>
        <taxon>Glossina</taxon>
    </lineage>
</organism>
<evidence type="ECO:0000256" key="6">
    <source>
        <dbReference type="ARBA" id="ARBA00034808"/>
    </source>
</evidence>
<dbReference type="GO" id="GO:0005694">
    <property type="term" value="C:chromosome"/>
    <property type="evidence" value="ECO:0007669"/>
    <property type="project" value="TreeGrafter"/>
</dbReference>
<sequence>MDILRQLNLTNPKWFLSSFNRSNLKFSVLPKKGTPATLEAMKTFIRSRSSTDSGIIYCLSRKECDEVAKSMSSDGIRACAYHAGLTDSIRESRQKDWITNKFRVICATVAFGMGIDKPDVRLRDIKINVLEYCRKAVRCVLSIILYTLILITSKESNLLTSSTINDFKGLITMVTPSVIMANPPPLPLVPAFAPRLAAAFLRGELSTHSKLKTTI</sequence>
<dbReference type="GO" id="GO:0000724">
    <property type="term" value="P:double-strand break repair via homologous recombination"/>
    <property type="evidence" value="ECO:0007669"/>
    <property type="project" value="TreeGrafter"/>
</dbReference>
<dbReference type="STRING" id="37001.A0A1A9WG76"/>
<evidence type="ECO:0000259" key="8">
    <source>
        <dbReference type="PROSITE" id="PS51194"/>
    </source>
</evidence>
<evidence type="ECO:0000256" key="1">
    <source>
        <dbReference type="ARBA" id="ARBA00005446"/>
    </source>
</evidence>
<protein>
    <recommendedName>
        <fullName evidence="6">DNA 3'-5' helicase</fullName>
        <ecNumber evidence="6">5.6.2.4</ecNumber>
    </recommendedName>
    <alternativeName>
        <fullName evidence="7">DNA 3'-5' helicase BLM</fullName>
    </alternativeName>
</protein>